<dbReference type="AlphaFoldDB" id="A0A9D4AMN2"/>
<gene>
    <name evidence="1" type="ORF">KIL84_003240</name>
</gene>
<accession>A0A9D4AMN2</accession>
<evidence type="ECO:0000313" key="2">
    <source>
        <dbReference type="Proteomes" id="UP000827986"/>
    </source>
</evidence>
<feature type="non-terminal residue" evidence="1">
    <location>
        <position position="1"/>
    </location>
</feature>
<organism evidence="1 2">
    <name type="scientific">Mauremys mutica</name>
    <name type="common">yellowpond turtle</name>
    <dbReference type="NCBI Taxonomy" id="74926"/>
    <lineage>
        <taxon>Eukaryota</taxon>
        <taxon>Metazoa</taxon>
        <taxon>Chordata</taxon>
        <taxon>Craniata</taxon>
        <taxon>Vertebrata</taxon>
        <taxon>Euteleostomi</taxon>
        <taxon>Archelosauria</taxon>
        <taxon>Testudinata</taxon>
        <taxon>Testudines</taxon>
        <taxon>Cryptodira</taxon>
        <taxon>Durocryptodira</taxon>
        <taxon>Testudinoidea</taxon>
        <taxon>Geoemydidae</taxon>
        <taxon>Geoemydinae</taxon>
        <taxon>Mauremys</taxon>
    </lineage>
</organism>
<dbReference type="Proteomes" id="UP000827986">
    <property type="component" value="Unassembled WGS sequence"/>
</dbReference>
<feature type="non-terminal residue" evidence="1">
    <location>
        <position position="83"/>
    </location>
</feature>
<protein>
    <submittedName>
        <fullName evidence="1">Uncharacterized protein</fullName>
    </submittedName>
</protein>
<reference evidence="1" key="1">
    <citation type="submission" date="2021-09" db="EMBL/GenBank/DDBJ databases">
        <title>The genome of Mauremys mutica provides insights into the evolution of semi-aquatic lifestyle.</title>
        <authorList>
            <person name="Gong S."/>
            <person name="Gao Y."/>
        </authorList>
    </citation>
    <scope>NUCLEOTIDE SEQUENCE</scope>
    <source>
        <strain evidence="1">MM-2020</strain>
        <tissue evidence="1">Muscle</tissue>
    </source>
</reference>
<dbReference type="EMBL" id="JAHDVG010000486">
    <property type="protein sequence ID" value="KAH1167757.1"/>
    <property type="molecule type" value="Genomic_DNA"/>
</dbReference>
<keyword evidence="2" id="KW-1185">Reference proteome</keyword>
<evidence type="ECO:0000313" key="1">
    <source>
        <dbReference type="EMBL" id="KAH1167757.1"/>
    </source>
</evidence>
<name>A0A9D4AMN2_9SAUR</name>
<sequence length="83" mass="9582">HIVRCMIALMLTFNHWPHKVWPGHEIIIPFPSSDEESSIRQLLRSVFIPPGGLSLTILSRKKRLSLFKADPLPFSKYTRSTLQ</sequence>
<comment type="caution">
    <text evidence="1">The sequence shown here is derived from an EMBL/GenBank/DDBJ whole genome shotgun (WGS) entry which is preliminary data.</text>
</comment>
<proteinExistence type="predicted"/>